<name>A0ACD4CX30_9HYPH</name>
<keyword evidence="1" id="KW-0614">Plasmid</keyword>
<evidence type="ECO:0000313" key="1">
    <source>
        <dbReference type="EMBL" id="UXN58111.1"/>
    </source>
</evidence>
<gene>
    <name evidence="1" type="ORF">N8E88_04605</name>
</gene>
<sequence>MAGTDDEFTTGWINWYVSPDGKNVGTCTVKYQGQYYDISIASASQAGSDALVAHDADNNITLKNVVLSGLHADDFRFIG</sequence>
<evidence type="ECO:0000313" key="2">
    <source>
        <dbReference type="Proteomes" id="UP001061991"/>
    </source>
</evidence>
<accession>A0ACD4CX30</accession>
<keyword evidence="2" id="KW-1185">Reference proteome</keyword>
<proteinExistence type="predicted"/>
<dbReference type="Proteomes" id="UP001061991">
    <property type="component" value="Plasmid p_unnamed2"/>
</dbReference>
<geneLocation type="plasmid" evidence="1 2">
    <name>p_unnamed2</name>
</geneLocation>
<dbReference type="EMBL" id="CP104971">
    <property type="protein sequence ID" value="UXN58111.1"/>
    <property type="molecule type" value="Genomic_DNA"/>
</dbReference>
<organism evidence="1 2">
    <name type="scientific">Phyllobacterium zundukense</name>
    <dbReference type="NCBI Taxonomy" id="1867719"/>
    <lineage>
        <taxon>Bacteria</taxon>
        <taxon>Pseudomonadati</taxon>
        <taxon>Pseudomonadota</taxon>
        <taxon>Alphaproteobacteria</taxon>
        <taxon>Hyphomicrobiales</taxon>
        <taxon>Phyllobacteriaceae</taxon>
        <taxon>Phyllobacterium</taxon>
    </lineage>
</organism>
<protein>
    <submittedName>
        <fullName evidence="1">Uncharacterized protein</fullName>
    </submittedName>
</protein>
<reference evidence="1" key="1">
    <citation type="submission" date="2022-09" db="EMBL/GenBank/DDBJ databases">
        <title>Interaction between co-microsymbionts with complementary sets of symbiotic genes in legume-rhizobium systems.</title>
        <authorList>
            <person name="Safronova V."/>
            <person name="Sazanova A."/>
            <person name="Afonin A."/>
            <person name="Chirak E."/>
        </authorList>
    </citation>
    <scope>NUCLEOTIDE SEQUENCE</scope>
    <source>
        <strain evidence="1">A18/3m</strain>
    </source>
</reference>